<dbReference type="GO" id="GO:0005544">
    <property type="term" value="F:calcium-dependent phospholipid binding"/>
    <property type="evidence" value="ECO:0007669"/>
    <property type="project" value="InterPro"/>
</dbReference>
<feature type="compositionally biased region" description="Basic residues" evidence="3">
    <location>
        <begin position="160"/>
        <end position="173"/>
    </location>
</feature>
<protein>
    <submittedName>
        <fullName evidence="4">Uncharacterized protein</fullName>
    </submittedName>
</protein>
<reference evidence="4 5" key="1">
    <citation type="journal article" date="2015" name="Genome Biol. Evol.">
        <title>Comparative Genomics of a Bacterivorous Green Alga Reveals Evolutionary Causalities and Consequences of Phago-Mixotrophic Mode of Nutrition.</title>
        <authorList>
            <person name="Burns J.A."/>
            <person name="Paasch A."/>
            <person name="Narechania A."/>
            <person name="Kim E."/>
        </authorList>
    </citation>
    <scope>NUCLEOTIDE SEQUENCE [LARGE SCALE GENOMIC DNA]</scope>
    <source>
        <strain evidence="4 5">PLY_AMNH</strain>
    </source>
</reference>
<dbReference type="InterPro" id="IPR018502">
    <property type="entry name" value="Annexin_repeat"/>
</dbReference>
<dbReference type="InterPro" id="IPR037104">
    <property type="entry name" value="Annexin_sf"/>
</dbReference>
<feature type="compositionally biased region" description="Basic and acidic residues" evidence="3">
    <location>
        <begin position="174"/>
        <end position="196"/>
    </location>
</feature>
<gene>
    <name evidence="4" type="ORF">CYMTET_53169</name>
</gene>
<evidence type="ECO:0000313" key="4">
    <source>
        <dbReference type="EMBL" id="KAK3236707.1"/>
    </source>
</evidence>
<keyword evidence="2" id="KW-0041">Annexin</keyword>
<dbReference type="Pfam" id="PF00191">
    <property type="entry name" value="Annexin"/>
    <property type="match status" value="1"/>
</dbReference>
<proteinExistence type="predicted"/>
<organism evidence="4 5">
    <name type="scientific">Cymbomonas tetramitiformis</name>
    <dbReference type="NCBI Taxonomy" id="36881"/>
    <lineage>
        <taxon>Eukaryota</taxon>
        <taxon>Viridiplantae</taxon>
        <taxon>Chlorophyta</taxon>
        <taxon>Pyramimonadophyceae</taxon>
        <taxon>Pyramimonadales</taxon>
        <taxon>Pyramimonadaceae</taxon>
        <taxon>Cymbomonas</taxon>
    </lineage>
</organism>
<keyword evidence="5" id="KW-1185">Reference proteome</keyword>
<dbReference type="EMBL" id="LGRX02034892">
    <property type="protein sequence ID" value="KAK3236707.1"/>
    <property type="molecule type" value="Genomic_DNA"/>
</dbReference>
<evidence type="ECO:0000256" key="1">
    <source>
        <dbReference type="ARBA" id="ARBA00022737"/>
    </source>
</evidence>
<feature type="region of interest" description="Disordered" evidence="3">
    <location>
        <begin position="126"/>
        <end position="145"/>
    </location>
</feature>
<dbReference type="Gene3D" id="1.10.220.10">
    <property type="entry name" value="Annexin"/>
    <property type="match status" value="1"/>
</dbReference>
<name>A0AAE0EQV7_9CHLO</name>
<accession>A0AAE0EQV7</accession>
<dbReference type="AlphaFoldDB" id="A0AAE0EQV7"/>
<feature type="compositionally biased region" description="Low complexity" evidence="3">
    <location>
        <begin position="133"/>
        <end position="142"/>
    </location>
</feature>
<dbReference type="SUPFAM" id="SSF47874">
    <property type="entry name" value="Annexin"/>
    <property type="match status" value="1"/>
</dbReference>
<evidence type="ECO:0000256" key="3">
    <source>
        <dbReference type="SAM" id="MobiDB-lite"/>
    </source>
</evidence>
<evidence type="ECO:0000256" key="2">
    <source>
        <dbReference type="ARBA" id="ARBA00023216"/>
    </source>
</evidence>
<comment type="caution">
    <text evidence="4">The sequence shown here is derived from an EMBL/GenBank/DDBJ whole genome shotgun (WGS) entry which is preliminary data.</text>
</comment>
<keyword evidence="1" id="KW-0677">Repeat</keyword>
<sequence>MLVPGDLVFLWTQSSDFEKTVKTDKKGRARSRGIGCPWAEFLVIEGEDNTIMLWNAEGDSYLRVRKDGSSDCKGQGGSRCNFNVQVIDEDEGTVSLSSEKDPDLFLEVGGEGEKGRTFKVEVLNDEDSEFSDDSGSSDCCSSSDEEDAFWKEALAEEKRRKKEAKAEKQRRKSASKDAKAAAKAEEAARKAEEARAAAEAAAEGEDDEEDEDEDDDEQEEEEQVIEIEPVKNNPAAIAVREPSSHIVKQAAFLARDQLGAVPEDDAQKDLFNRQVERAVALLQEEALLLRQLAILAARNIYAASKGFGTNENLMIGVLCHCSKQELGRVDAVYQVGRPSYQELLADLLCRVCMLQEGS</sequence>
<dbReference type="GO" id="GO:0005509">
    <property type="term" value="F:calcium ion binding"/>
    <property type="evidence" value="ECO:0007669"/>
    <property type="project" value="InterPro"/>
</dbReference>
<evidence type="ECO:0000313" key="5">
    <source>
        <dbReference type="Proteomes" id="UP001190700"/>
    </source>
</evidence>
<feature type="compositionally biased region" description="Acidic residues" evidence="3">
    <location>
        <begin position="202"/>
        <end position="225"/>
    </location>
</feature>
<feature type="region of interest" description="Disordered" evidence="3">
    <location>
        <begin position="160"/>
        <end position="230"/>
    </location>
</feature>
<dbReference type="Proteomes" id="UP001190700">
    <property type="component" value="Unassembled WGS sequence"/>
</dbReference>